<dbReference type="AlphaFoldDB" id="A0A0A9HF96"/>
<proteinExistence type="predicted"/>
<organism evidence="1">
    <name type="scientific">Arundo donax</name>
    <name type="common">Giant reed</name>
    <name type="synonym">Donax arundinaceus</name>
    <dbReference type="NCBI Taxonomy" id="35708"/>
    <lineage>
        <taxon>Eukaryota</taxon>
        <taxon>Viridiplantae</taxon>
        <taxon>Streptophyta</taxon>
        <taxon>Embryophyta</taxon>
        <taxon>Tracheophyta</taxon>
        <taxon>Spermatophyta</taxon>
        <taxon>Magnoliopsida</taxon>
        <taxon>Liliopsida</taxon>
        <taxon>Poales</taxon>
        <taxon>Poaceae</taxon>
        <taxon>PACMAD clade</taxon>
        <taxon>Arundinoideae</taxon>
        <taxon>Arundineae</taxon>
        <taxon>Arundo</taxon>
    </lineage>
</organism>
<evidence type="ECO:0000313" key="1">
    <source>
        <dbReference type="EMBL" id="JAE31558.1"/>
    </source>
</evidence>
<reference evidence="1" key="1">
    <citation type="submission" date="2014-09" db="EMBL/GenBank/DDBJ databases">
        <authorList>
            <person name="Magalhaes I.L.F."/>
            <person name="Oliveira U."/>
            <person name="Santos F.R."/>
            <person name="Vidigal T.H.D.A."/>
            <person name="Brescovit A.D."/>
            <person name="Santos A.J."/>
        </authorList>
    </citation>
    <scope>NUCLEOTIDE SEQUENCE</scope>
    <source>
        <tissue evidence="1">Shoot tissue taken approximately 20 cm above the soil surface</tissue>
    </source>
</reference>
<reference evidence="1" key="2">
    <citation type="journal article" date="2015" name="Data Brief">
        <title>Shoot transcriptome of the giant reed, Arundo donax.</title>
        <authorList>
            <person name="Barrero R.A."/>
            <person name="Guerrero F.D."/>
            <person name="Moolhuijzen P."/>
            <person name="Goolsby J.A."/>
            <person name="Tidwell J."/>
            <person name="Bellgard S.E."/>
            <person name="Bellgard M.I."/>
        </authorList>
    </citation>
    <scope>NUCLEOTIDE SEQUENCE</scope>
    <source>
        <tissue evidence="1">Shoot tissue taken approximately 20 cm above the soil surface</tissue>
    </source>
</reference>
<protein>
    <submittedName>
        <fullName evidence="1">Uncharacterized protein</fullName>
    </submittedName>
</protein>
<sequence>MDRQTSMSNLIWKDWRHHGMLVHRYHSHQHFLFPG</sequence>
<accession>A0A0A9HF96</accession>
<dbReference type="EMBL" id="GBRH01166338">
    <property type="protein sequence ID" value="JAE31558.1"/>
    <property type="molecule type" value="Transcribed_RNA"/>
</dbReference>
<name>A0A0A9HF96_ARUDO</name>